<dbReference type="KEGG" id="pdio:PDMSB3_1351.1"/>
<organism evidence="1 2">
    <name type="scientific">Paraburkholderia dioscoreae</name>
    <dbReference type="NCBI Taxonomy" id="2604047"/>
    <lineage>
        <taxon>Bacteria</taxon>
        <taxon>Pseudomonadati</taxon>
        <taxon>Pseudomonadota</taxon>
        <taxon>Betaproteobacteria</taxon>
        <taxon>Burkholderiales</taxon>
        <taxon>Burkholderiaceae</taxon>
        <taxon>Paraburkholderia</taxon>
    </lineage>
</organism>
<protein>
    <submittedName>
        <fullName evidence="1">Uncharacterized protein</fullName>
    </submittedName>
</protein>
<proteinExistence type="predicted"/>
<accession>A0A5Q4YXM8</accession>
<dbReference type="Proteomes" id="UP000325811">
    <property type="component" value="Chromosome II"/>
</dbReference>
<reference evidence="1 2" key="1">
    <citation type="submission" date="2019-08" db="EMBL/GenBank/DDBJ databases">
        <authorList>
            <person name="Herpell B J."/>
        </authorList>
    </citation>
    <scope>NUCLEOTIDE SEQUENCE [LARGE SCALE GENOMIC DNA]</scope>
    <source>
        <strain evidence="2">Msb3</strain>
    </source>
</reference>
<sequence>MNNALGRSRPTREAQMSDTVRCRLHRRQQQPHVIRNLFKEEHLRYAAL</sequence>
<dbReference type="AlphaFoldDB" id="A0A5Q4YXM8"/>
<evidence type="ECO:0000313" key="2">
    <source>
        <dbReference type="Proteomes" id="UP000325811"/>
    </source>
</evidence>
<dbReference type="EMBL" id="LR699554">
    <property type="protein sequence ID" value="VVD32642.1"/>
    <property type="molecule type" value="Genomic_DNA"/>
</dbReference>
<gene>
    <name evidence="1" type="ORF">PDMSB3_1351</name>
</gene>
<name>A0A5Q4YXM8_9BURK</name>
<keyword evidence="2" id="KW-1185">Reference proteome</keyword>
<evidence type="ECO:0000313" key="1">
    <source>
        <dbReference type="EMBL" id="VVD32642.1"/>
    </source>
</evidence>